<sequence length="407" mass="42308">MRVLVAPDSFKGSMDAATFCDIAEEVFSACLPDCEVPSCEVPSCEVPSCEVPSCEVISLPMADGGEGTAEAMVRGTGGEVRMLSVTGPMGTPVEASYGLLGDGVTAVVEMAQASGLPLVPPGAHDPLRATSYGTGELIAEALGQGAEHVILALGGSATNDGGMGALQALGFRFLDHAGAPVAPTAEALRQIKSVVFDDLHAKLDSARFTIASDVTNPLLGERGATAVYGPQKGADEKALRHLEQGLAHFADLTDQATGTDHREHPGAGAAGGMGFGFLSYLGATLRSGFEVVAETYGLEQRLQQGHWDLLITGEGQVDVQSMQGKLVGRLAELGQAHQIPVLVVAGSISGDLENLYRAGVTSVSSIVEGPMTLEQAMEQAPMLLRRRLTDLCRLWRVGSLVDHATSC</sequence>
<dbReference type="InterPro" id="IPR018193">
    <property type="entry name" value="Glyc_kinase_flavodox-like_fold"/>
</dbReference>
<dbReference type="SUPFAM" id="SSF110738">
    <property type="entry name" value="Glycerate kinase I"/>
    <property type="match status" value="1"/>
</dbReference>
<accession>H8Z3W5</accession>
<reference evidence="6" key="1">
    <citation type="submission" date="2011-06" db="EMBL/GenBank/DDBJ databases">
        <authorList>
            <consortium name="US DOE Joint Genome Institute (JGI-PGF)"/>
            <person name="Lucas S."/>
            <person name="Han J."/>
            <person name="Lapidus A."/>
            <person name="Cheng J.-F."/>
            <person name="Goodwin L."/>
            <person name="Pitluck S."/>
            <person name="Peters L."/>
            <person name="Land M.L."/>
            <person name="Hauser L."/>
            <person name="Vogl K."/>
            <person name="Liu Z."/>
            <person name="Overmann J."/>
            <person name="Frigaard N.-U."/>
            <person name="Bryant D.A."/>
            <person name="Woyke T.J."/>
        </authorList>
    </citation>
    <scope>NUCLEOTIDE SEQUENCE [LARGE SCALE GENOMIC DNA]</scope>
    <source>
        <strain evidence="6">970</strain>
    </source>
</reference>
<dbReference type="PANTHER" id="PTHR21599:SF0">
    <property type="entry name" value="GLYCERATE KINASE"/>
    <property type="match status" value="1"/>
</dbReference>
<dbReference type="NCBIfam" id="TIGR00045">
    <property type="entry name" value="glycerate kinase"/>
    <property type="match status" value="1"/>
</dbReference>
<evidence type="ECO:0000256" key="1">
    <source>
        <dbReference type="ARBA" id="ARBA00006284"/>
    </source>
</evidence>
<dbReference type="STRING" id="631362.Thi970DRAFT_04805"/>
<evidence type="ECO:0000256" key="3">
    <source>
        <dbReference type="ARBA" id="ARBA00022777"/>
    </source>
</evidence>
<dbReference type="eggNOG" id="COG1929">
    <property type="taxonomic scope" value="Bacteria"/>
</dbReference>
<keyword evidence="2 4" id="KW-0808">Transferase</keyword>
<protein>
    <submittedName>
        <fullName evidence="5">Glycerate kinase</fullName>
    </submittedName>
</protein>
<dbReference type="PIRSF" id="PIRSF006078">
    <property type="entry name" value="GlxK"/>
    <property type="match status" value="1"/>
</dbReference>
<dbReference type="GO" id="GO:0031388">
    <property type="term" value="P:organic acid phosphorylation"/>
    <property type="evidence" value="ECO:0007669"/>
    <property type="project" value="UniProtKB-UniRule"/>
</dbReference>
<proteinExistence type="inferred from homology"/>
<dbReference type="AlphaFoldDB" id="H8Z3W5"/>
<dbReference type="HOGENOM" id="CLU_028255_0_0_6"/>
<evidence type="ECO:0000313" key="5">
    <source>
        <dbReference type="EMBL" id="EIC21117.1"/>
    </source>
</evidence>
<dbReference type="GO" id="GO:0008887">
    <property type="term" value="F:glycerate kinase activity"/>
    <property type="evidence" value="ECO:0007669"/>
    <property type="project" value="UniProtKB-UniRule"/>
</dbReference>
<dbReference type="PANTHER" id="PTHR21599">
    <property type="entry name" value="GLYCERATE KINASE"/>
    <property type="match status" value="1"/>
</dbReference>
<reference evidence="5 6" key="2">
    <citation type="submission" date="2011-11" db="EMBL/GenBank/DDBJ databases">
        <authorList>
            <consortium name="US DOE Joint Genome Institute"/>
            <person name="Lucas S."/>
            <person name="Han J."/>
            <person name="Lapidus A."/>
            <person name="Cheng J.-F."/>
            <person name="Goodwin L."/>
            <person name="Pitluck S."/>
            <person name="Peters L."/>
            <person name="Ovchinnikova G."/>
            <person name="Zhang X."/>
            <person name="Detter J.C."/>
            <person name="Han C."/>
            <person name="Tapia R."/>
            <person name="Land M."/>
            <person name="Hauser L."/>
            <person name="Kyrpides N."/>
            <person name="Ivanova N."/>
            <person name="Pagani I."/>
            <person name="Vogl K."/>
            <person name="Liu Z."/>
            <person name="Overmann J."/>
            <person name="Frigaard N.-U."/>
            <person name="Bryant D."/>
            <person name="Woyke T."/>
        </authorList>
    </citation>
    <scope>NUCLEOTIDE SEQUENCE [LARGE SCALE GENOMIC DNA]</scope>
    <source>
        <strain evidence="5 6">970</strain>
    </source>
</reference>
<dbReference type="RefSeq" id="WP_009151520.1">
    <property type="nucleotide sequence ID" value="NZ_JH603170.1"/>
</dbReference>
<gene>
    <name evidence="5" type="ORF">Thi970DRAFT_04805</name>
</gene>
<keyword evidence="3 4" id="KW-0418">Kinase</keyword>
<dbReference type="Pfam" id="PF02595">
    <property type="entry name" value="Gly_kinase"/>
    <property type="match status" value="1"/>
</dbReference>
<dbReference type="Gene3D" id="3.90.1510.10">
    <property type="entry name" value="Glycerate kinase, domain 2"/>
    <property type="match status" value="1"/>
</dbReference>
<evidence type="ECO:0000256" key="2">
    <source>
        <dbReference type="ARBA" id="ARBA00022679"/>
    </source>
</evidence>
<dbReference type="Gene3D" id="3.40.50.10350">
    <property type="entry name" value="Glycerate kinase, domain 1"/>
    <property type="match status" value="1"/>
</dbReference>
<dbReference type="Proteomes" id="UP000002964">
    <property type="component" value="Unassembled WGS sequence"/>
</dbReference>
<dbReference type="EMBL" id="JH603170">
    <property type="protein sequence ID" value="EIC21117.1"/>
    <property type="molecule type" value="Genomic_DNA"/>
</dbReference>
<dbReference type="InterPro" id="IPR036129">
    <property type="entry name" value="Glycerate_kinase_sf"/>
</dbReference>
<evidence type="ECO:0000313" key="6">
    <source>
        <dbReference type="Proteomes" id="UP000002964"/>
    </source>
</evidence>
<name>H8Z3W5_9GAMM</name>
<dbReference type="InterPro" id="IPR004381">
    <property type="entry name" value="Glycerate_kinase"/>
</dbReference>
<dbReference type="InterPro" id="IPR018197">
    <property type="entry name" value="Glycerate_kinase_RE-like"/>
</dbReference>
<organism evidence="5 6">
    <name type="scientific">Thiorhodovibrio frisius</name>
    <dbReference type="NCBI Taxonomy" id="631362"/>
    <lineage>
        <taxon>Bacteria</taxon>
        <taxon>Pseudomonadati</taxon>
        <taxon>Pseudomonadota</taxon>
        <taxon>Gammaproteobacteria</taxon>
        <taxon>Chromatiales</taxon>
        <taxon>Chromatiaceae</taxon>
        <taxon>Thiorhodovibrio</taxon>
    </lineage>
</organism>
<keyword evidence="6" id="KW-1185">Reference proteome</keyword>
<comment type="similarity">
    <text evidence="1 4">Belongs to the glycerate kinase type-1 family.</text>
</comment>
<evidence type="ECO:0000256" key="4">
    <source>
        <dbReference type="PIRNR" id="PIRNR006078"/>
    </source>
</evidence>